<evidence type="ECO:0000256" key="1">
    <source>
        <dbReference type="ARBA" id="ARBA00008857"/>
    </source>
</evidence>
<dbReference type="InterPro" id="IPR013762">
    <property type="entry name" value="Integrase-like_cat_sf"/>
</dbReference>
<dbReference type="GO" id="GO:0006310">
    <property type="term" value="P:DNA recombination"/>
    <property type="evidence" value="ECO:0007669"/>
    <property type="project" value="UniProtKB-KW"/>
</dbReference>
<feature type="domain" description="Tyr recombinase" evidence="5">
    <location>
        <begin position="120"/>
        <end position="310"/>
    </location>
</feature>
<keyword evidence="3" id="KW-0233">DNA recombination</keyword>
<dbReference type="EMBL" id="PCYM01000001">
    <property type="protein sequence ID" value="PIR48041.1"/>
    <property type="molecule type" value="Genomic_DNA"/>
</dbReference>
<dbReference type="InterPro" id="IPR044068">
    <property type="entry name" value="CB"/>
</dbReference>
<comment type="caution">
    <text evidence="7">The sequence shown here is derived from an EMBL/GenBank/DDBJ whole genome shotgun (WGS) entry which is preliminary data.</text>
</comment>
<dbReference type="SUPFAM" id="SSF56349">
    <property type="entry name" value="DNA breaking-rejoining enzymes"/>
    <property type="match status" value="1"/>
</dbReference>
<dbReference type="InterPro" id="IPR011010">
    <property type="entry name" value="DNA_brk_join_enz"/>
</dbReference>
<comment type="similarity">
    <text evidence="1">Belongs to the 'phage' integrase family.</text>
</comment>
<evidence type="ECO:0000256" key="3">
    <source>
        <dbReference type="ARBA" id="ARBA00023172"/>
    </source>
</evidence>
<evidence type="ECO:0000256" key="4">
    <source>
        <dbReference type="PROSITE-ProRule" id="PRU01248"/>
    </source>
</evidence>
<dbReference type="InterPro" id="IPR050090">
    <property type="entry name" value="Tyrosine_recombinase_XerCD"/>
</dbReference>
<evidence type="ECO:0000259" key="6">
    <source>
        <dbReference type="PROSITE" id="PS51900"/>
    </source>
</evidence>
<evidence type="ECO:0000313" key="7">
    <source>
        <dbReference type="EMBL" id="PIR48041.1"/>
    </source>
</evidence>
<dbReference type="PROSITE" id="PS51898">
    <property type="entry name" value="TYR_RECOMBINASE"/>
    <property type="match status" value="1"/>
</dbReference>
<dbReference type="CDD" id="cd00397">
    <property type="entry name" value="DNA_BRE_C"/>
    <property type="match status" value="1"/>
</dbReference>
<dbReference type="Pfam" id="PF00589">
    <property type="entry name" value="Phage_integrase"/>
    <property type="match status" value="1"/>
</dbReference>
<dbReference type="InterPro" id="IPR010998">
    <property type="entry name" value="Integrase_recombinase_N"/>
</dbReference>
<organism evidence="7 8">
    <name type="scientific">Candidatus Uhrbacteria bacterium CG10_big_fil_rev_8_21_14_0_10_50_16</name>
    <dbReference type="NCBI Taxonomy" id="1975039"/>
    <lineage>
        <taxon>Bacteria</taxon>
        <taxon>Candidatus Uhriibacteriota</taxon>
    </lineage>
</organism>
<evidence type="ECO:0008006" key="9">
    <source>
        <dbReference type="Google" id="ProtNLM"/>
    </source>
</evidence>
<dbReference type="Gene3D" id="1.10.150.130">
    <property type="match status" value="1"/>
</dbReference>
<dbReference type="AlphaFoldDB" id="A0A2H0RNA9"/>
<proteinExistence type="inferred from homology"/>
<dbReference type="PANTHER" id="PTHR30349:SF41">
    <property type="entry name" value="INTEGRASE_RECOMBINASE PROTEIN MJ0367-RELATED"/>
    <property type="match status" value="1"/>
</dbReference>
<reference evidence="7 8" key="1">
    <citation type="submission" date="2017-09" db="EMBL/GenBank/DDBJ databases">
        <title>Depth-based differentiation of microbial function through sediment-hosted aquifers and enrichment of novel symbionts in the deep terrestrial subsurface.</title>
        <authorList>
            <person name="Probst A.J."/>
            <person name="Ladd B."/>
            <person name="Jarett J.K."/>
            <person name="Geller-Mcgrath D.E."/>
            <person name="Sieber C.M."/>
            <person name="Emerson J.B."/>
            <person name="Anantharaman K."/>
            <person name="Thomas B.C."/>
            <person name="Malmstrom R."/>
            <person name="Stieglmeier M."/>
            <person name="Klingl A."/>
            <person name="Woyke T."/>
            <person name="Ryan C.M."/>
            <person name="Banfield J.F."/>
        </authorList>
    </citation>
    <scope>NUCLEOTIDE SEQUENCE [LARGE SCALE GENOMIC DNA]</scope>
    <source>
        <strain evidence="7">CG10_big_fil_rev_8_21_14_0_10_50_16</strain>
    </source>
</reference>
<evidence type="ECO:0000256" key="2">
    <source>
        <dbReference type="ARBA" id="ARBA00023125"/>
    </source>
</evidence>
<dbReference type="Gene3D" id="1.10.443.10">
    <property type="entry name" value="Intergrase catalytic core"/>
    <property type="match status" value="1"/>
</dbReference>
<dbReference type="GO" id="GO:0003677">
    <property type="term" value="F:DNA binding"/>
    <property type="evidence" value="ECO:0007669"/>
    <property type="project" value="UniProtKB-UniRule"/>
</dbReference>
<name>A0A2H0RNA9_9BACT</name>
<feature type="domain" description="Core-binding (CB)" evidence="6">
    <location>
        <begin position="4"/>
        <end position="99"/>
    </location>
</feature>
<dbReference type="GO" id="GO:0015074">
    <property type="term" value="P:DNA integration"/>
    <property type="evidence" value="ECO:0007669"/>
    <property type="project" value="InterPro"/>
</dbReference>
<gene>
    <name evidence="7" type="ORF">COV06_01425</name>
</gene>
<evidence type="ECO:0000313" key="8">
    <source>
        <dbReference type="Proteomes" id="UP000230084"/>
    </source>
</evidence>
<protein>
    <recommendedName>
        <fullName evidence="9">Tyr recombinase domain-containing protein</fullName>
    </recommendedName>
</protein>
<dbReference type="PANTHER" id="PTHR30349">
    <property type="entry name" value="PHAGE INTEGRASE-RELATED"/>
    <property type="match status" value="1"/>
</dbReference>
<keyword evidence="2 4" id="KW-0238">DNA-binding</keyword>
<dbReference type="PROSITE" id="PS51900">
    <property type="entry name" value="CB"/>
    <property type="match status" value="1"/>
</dbReference>
<dbReference type="InterPro" id="IPR002104">
    <property type="entry name" value="Integrase_catalytic"/>
</dbReference>
<sequence>MQQNELQVLFDDFLREQQYTAGARPDTLEGYRAALSLLFKLAPDADLKSVQERSFWIGLFETLQTRTRTLNNGKQHKGVKNSTLLTYRSKWGKFMRWLVDTRQIKENPLPTISKPHVEYVDRRYLTETEIHKLLQFCQYDYEWATEFLRCRNYTILKLLILTGIRRNELLGFTLESVNMEQRTLTVEGKTSKSKLTRTIPLQRELMVELQRYLRAREDHPIAYTTNALFVSSKRNRPLGKHGLKHLADLIKQKSGVNFFVHRCRHTYAANLYAQGVSLSHVQQLMGHVDPRMTLKYGRQVTTEALRDSVEKLGNGKYVG</sequence>
<accession>A0A2H0RNA9</accession>
<evidence type="ECO:0000259" key="5">
    <source>
        <dbReference type="PROSITE" id="PS51898"/>
    </source>
</evidence>
<dbReference type="Proteomes" id="UP000230084">
    <property type="component" value="Unassembled WGS sequence"/>
</dbReference>